<keyword evidence="11" id="KW-0472">Membrane</keyword>
<dbReference type="Gene3D" id="3.90.1480.20">
    <property type="entry name" value="Glycosyl transferase family 29"/>
    <property type="match status" value="1"/>
</dbReference>
<evidence type="ECO:0000256" key="3">
    <source>
        <dbReference type="ARBA" id="ARBA00006003"/>
    </source>
</evidence>
<comment type="similarity">
    <text evidence="3">Belongs to the glycosyltransferase 29 family.</text>
</comment>
<dbReference type="AlphaFoldDB" id="A0AAV7B6G9"/>
<gene>
    <name evidence="34" type="ORF">GDO81_013901</name>
</gene>
<comment type="catalytic activity">
    <reaction evidence="22">
        <text>a beta-D-galactosyl-(1-&gt;4)-N-acetyl-beta-D-glucosaminyl derivative + CMP-N-acetyl-beta-neuraminate = an N-acetyl-alpha-neuraminyl-(2-&gt;3)-beta-D-galactosyl-(1-&gt;4)-N-acetyl-beta-D-glucosaminyl derivative + CMP + H(+)</text>
        <dbReference type="Rhea" id="RHEA:52316"/>
        <dbReference type="ChEBI" id="CHEBI:15378"/>
        <dbReference type="ChEBI" id="CHEBI:57812"/>
        <dbReference type="ChEBI" id="CHEBI:60377"/>
        <dbReference type="ChEBI" id="CHEBI:133507"/>
        <dbReference type="ChEBI" id="CHEBI:136545"/>
        <dbReference type="EC" id="2.4.3.6"/>
    </reaction>
    <physiologicalReaction direction="left-to-right" evidence="22">
        <dbReference type="Rhea" id="RHEA:52317"/>
    </physiologicalReaction>
</comment>
<sequence length="302" mass="34856">MLSSSPPYEHIRGECTPGDVASKAASIIPNYSRNHKFFLQLSDFFWTSYRSRFYLPYGTNGSEAMIMQTLALTYHYDTPHEIDRLQCRRCVVVGNGYRMKNSSLGEVINKYDVIIRLNNAPVHNYEKDVGNKTSIRLFYPESAHFSLNLDNDPKTLMVLVAFKSNDVKWLKTILNNEKRITNGFWRKPPVIWNVKPENVRILNPYFVEVAATRLLSYDNKTQKFSAKPTTGLMAISFAIHFCDVVHIAGFGYPAPISKTQYVHYYDKATMKNMARSEHKVPLEAMVIKKLLQHKVIHNLTYF</sequence>
<evidence type="ECO:0000256" key="4">
    <source>
        <dbReference type="ARBA" id="ARBA00022676"/>
    </source>
</evidence>
<dbReference type="GO" id="GO:0032580">
    <property type="term" value="C:Golgi cisterna membrane"/>
    <property type="evidence" value="ECO:0007669"/>
    <property type="project" value="UniProtKB-SubCell"/>
</dbReference>
<comment type="catalytic activity">
    <reaction evidence="21">
        <text>a neolactoside nLc4Cer(d18:1(4E)) + CMP-N-acetyl-beta-neuraminate = a neolactoside IV(3)-alpha-NeuAc-nLc4Cer(d18:1(4E)) + CMP + H(+)</text>
        <dbReference type="Rhea" id="RHEA:18913"/>
        <dbReference type="ChEBI" id="CHEBI:15378"/>
        <dbReference type="ChEBI" id="CHEBI:17006"/>
        <dbReference type="ChEBI" id="CHEBI:57812"/>
        <dbReference type="ChEBI" id="CHEBI:58665"/>
        <dbReference type="ChEBI" id="CHEBI:60377"/>
        <dbReference type="EC" id="2.4.3.6"/>
    </reaction>
    <physiologicalReaction direction="left-to-right" evidence="21">
        <dbReference type="Rhea" id="RHEA:18914"/>
    </physiologicalReaction>
</comment>
<comment type="pathway">
    <text evidence="2">Protein modification; protein glycosylation.</text>
</comment>
<evidence type="ECO:0000256" key="8">
    <source>
        <dbReference type="ARBA" id="ARBA00022989"/>
    </source>
</evidence>
<evidence type="ECO:0000256" key="17">
    <source>
        <dbReference type="ARBA" id="ARBA00039107"/>
    </source>
</evidence>
<evidence type="ECO:0000256" key="2">
    <source>
        <dbReference type="ARBA" id="ARBA00004922"/>
    </source>
</evidence>
<keyword evidence="8" id="KW-1133">Transmembrane helix</keyword>
<protein>
    <recommendedName>
        <fullName evidence="27">CMP-N-acetylneuraminate-beta-galactosamide-alpha-2,3-sialyltransferase 4</fullName>
        <ecNumber evidence="16">2.4.3.2</ecNumber>
        <ecNumber evidence="17">2.4.3.4</ecNumber>
        <ecNumber evidence="23">2.4.3.6</ecNumber>
    </recommendedName>
    <alternativeName>
        <fullName evidence="28">Alpha 2,3-sialyltransferase IV</fullName>
    </alternativeName>
    <alternativeName>
        <fullName evidence="18">Gal-beta-1,3-GalNAc-alpha-2,3-sialyltransferase</fullName>
    </alternativeName>
    <alternativeName>
        <fullName evidence="30">Gal-beta-1,4-GlcNAc-alpha-2,3-sialyltransferase</fullName>
    </alternativeName>
    <alternativeName>
        <fullName evidence="29">N-acetyllactosaminide alpha-2,3-sialyltransferase</fullName>
    </alternativeName>
    <alternativeName>
        <fullName evidence="31">ST3Gal IV</fullName>
    </alternativeName>
    <alternativeName>
        <fullName evidence="32">Sialyltransferase 4C</fullName>
    </alternativeName>
</protein>
<keyword evidence="13" id="KW-0325">Glycoprotein</keyword>
<evidence type="ECO:0000256" key="29">
    <source>
        <dbReference type="ARBA" id="ARBA00076295"/>
    </source>
</evidence>
<keyword evidence="35" id="KW-1185">Reference proteome</keyword>
<evidence type="ECO:0000256" key="11">
    <source>
        <dbReference type="ARBA" id="ARBA00023136"/>
    </source>
</evidence>
<comment type="catalytic activity">
    <reaction evidence="14">
        <text>a beta-D-galactosyl-(1-&gt;3)-N-acetyl-alpha-D-galactosaminyl derivative + CMP-N-acetyl-beta-neuraminate = an N-acetyl-alpha-neuraminyl-(2-&gt;3)-beta-D-galactosyl-(1-&gt;3)-N-acetyl-alpha-D-galactosaminyl derivative + CMP + H(+)</text>
        <dbReference type="Rhea" id="RHEA:21616"/>
        <dbReference type="ChEBI" id="CHEBI:15378"/>
        <dbReference type="ChEBI" id="CHEBI:57812"/>
        <dbReference type="ChEBI" id="CHEBI:60377"/>
        <dbReference type="ChEBI" id="CHEBI:133470"/>
        <dbReference type="ChEBI" id="CHEBI:139596"/>
        <dbReference type="EC" id="2.4.3.4"/>
    </reaction>
    <physiologicalReaction direction="left-to-right" evidence="14">
        <dbReference type="Rhea" id="RHEA:21617"/>
    </physiologicalReaction>
</comment>
<comment type="catalytic activity">
    <reaction evidence="24">
        <text>a neolactoside nLc4Cer + CMP-N-acetyl-beta-neuraminate = a neolactoside IV(3)-alpha-NeuAc-nLc4Cer + CMP + H(+)</text>
        <dbReference type="Rhea" id="RHEA:65432"/>
        <dbReference type="ChEBI" id="CHEBI:15378"/>
        <dbReference type="ChEBI" id="CHEBI:57812"/>
        <dbReference type="ChEBI" id="CHEBI:60377"/>
        <dbReference type="ChEBI" id="CHEBI:90376"/>
        <dbReference type="ChEBI" id="CHEBI:90390"/>
    </reaction>
    <physiologicalReaction direction="left-to-right" evidence="24">
        <dbReference type="Rhea" id="RHEA:65433"/>
    </physiologicalReaction>
</comment>
<evidence type="ECO:0000256" key="16">
    <source>
        <dbReference type="ARBA" id="ARBA00039106"/>
    </source>
</evidence>
<comment type="catalytic activity">
    <reaction evidence="26">
        <text>a ganglioside GT1c (d18:1(4E)) + CMP-N-acetyl-beta-neuraminate = a ganglioside GQ1c (d18:1(4E)) + CMP + H(+)</text>
        <dbReference type="Rhea" id="RHEA:47588"/>
        <dbReference type="ChEBI" id="CHEBI:15378"/>
        <dbReference type="ChEBI" id="CHEBI:57812"/>
        <dbReference type="ChEBI" id="CHEBI:60377"/>
        <dbReference type="ChEBI" id="CHEBI:87789"/>
        <dbReference type="ChEBI" id="CHEBI:87791"/>
    </reaction>
    <physiologicalReaction direction="left-to-right" evidence="26">
        <dbReference type="Rhea" id="RHEA:47589"/>
    </physiologicalReaction>
</comment>
<dbReference type="PANTHER" id="PTHR13713">
    <property type="entry name" value="SIALYLTRANSFERASE"/>
    <property type="match status" value="1"/>
</dbReference>
<evidence type="ECO:0000256" key="9">
    <source>
        <dbReference type="ARBA" id="ARBA00023034"/>
    </source>
</evidence>
<keyword evidence="5" id="KW-0808">Transferase</keyword>
<comment type="catalytic activity">
    <reaction evidence="19">
        <text>a ganglioside GA1 (d18:1(4E)) + CMP-N-acetyl-beta-neuraminate = a ganglioside GM1b (d18:1(4E)) + CMP + H(+)</text>
        <dbReference type="Rhea" id="RHEA:47560"/>
        <dbReference type="ChEBI" id="CHEBI:15378"/>
        <dbReference type="ChEBI" id="CHEBI:27938"/>
        <dbReference type="ChEBI" id="CHEBI:57812"/>
        <dbReference type="ChEBI" id="CHEBI:60377"/>
        <dbReference type="ChEBI" id="CHEBI:78568"/>
    </reaction>
    <physiologicalReaction direction="left-to-right" evidence="19">
        <dbReference type="Rhea" id="RHEA:47561"/>
    </physiologicalReaction>
</comment>
<evidence type="ECO:0000256" key="13">
    <source>
        <dbReference type="ARBA" id="ARBA00023180"/>
    </source>
</evidence>
<dbReference type="PANTHER" id="PTHR13713:SF57">
    <property type="entry name" value="CMP-N-ACETYLNEURAMINATE-BETA-GALACTOSAMIDE-ALPHA-2,3-SIALYLTRANSFERASE 4"/>
    <property type="match status" value="1"/>
</dbReference>
<name>A0AAV7B6G9_ENGPU</name>
<evidence type="ECO:0000256" key="23">
    <source>
        <dbReference type="ARBA" id="ARBA00049726"/>
    </source>
</evidence>
<evidence type="ECO:0000256" key="19">
    <source>
        <dbReference type="ARBA" id="ARBA00043673"/>
    </source>
</evidence>
<dbReference type="PIRSF" id="PIRSF005557">
    <property type="entry name" value="Sialyl_trans"/>
    <property type="match status" value="1"/>
</dbReference>
<keyword evidence="10" id="KW-0443">Lipid metabolism</keyword>
<evidence type="ECO:0000256" key="26">
    <source>
        <dbReference type="ARBA" id="ARBA00052660"/>
    </source>
</evidence>
<comment type="subcellular location">
    <subcellularLocation>
        <location evidence="1">Golgi apparatus membrane</location>
        <topology evidence="1">Single-pass type II membrane protein</topology>
    </subcellularLocation>
    <subcellularLocation>
        <location evidence="15">Golgi apparatus</location>
        <location evidence="15">Golgi stack membrane</location>
    </subcellularLocation>
</comment>
<keyword evidence="4" id="KW-0328">Glycosyltransferase</keyword>
<dbReference type="InterPro" id="IPR051142">
    <property type="entry name" value="Glycosyltransferase_29"/>
</dbReference>
<feature type="disulfide bond" evidence="33">
    <location>
        <begin position="90"/>
        <end position="242"/>
    </location>
</feature>
<dbReference type="EC" id="2.4.3.4" evidence="17"/>
<dbReference type="Pfam" id="PF00777">
    <property type="entry name" value="Glyco_transf_29"/>
    <property type="match status" value="1"/>
</dbReference>
<evidence type="ECO:0000256" key="5">
    <source>
        <dbReference type="ARBA" id="ARBA00022679"/>
    </source>
</evidence>
<keyword evidence="7" id="KW-0735">Signal-anchor</keyword>
<dbReference type="EC" id="2.4.3.2" evidence="16"/>
<evidence type="ECO:0000256" key="33">
    <source>
        <dbReference type="PIRSR" id="PIRSR005557-2"/>
    </source>
</evidence>
<evidence type="ECO:0000256" key="21">
    <source>
        <dbReference type="ARBA" id="ARBA00048162"/>
    </source>
</evidence>
<evidence type="ECO:0000256" key="22">
    <source>
        <dbReference type="ARBA" id="ARBA00049294"/>
    </source>
</evidence>
<reference evidence="34" key="1">
    <citation type="thesis" date="2020" institute="ProQuest LLC" country="789 East Eisenhower Parkway, Ann Arbor, MI, USA">
        <title>Comparative Genomics and Chromosome Evolution.</title>
        <authorList>
            <person name="Mudd A.B."/>
        </authorList>
    </citation>
    <scope>NUCLEOTIDE SEQUENCE</scope>
    <source>
        <strain evidence="34">237g6f4</strain>
        <tissue evidence="34">Blood</tissue>
    </source>
</reference>
<comment type="caution">
    <text evidence="34">The sequence shown here is derived from an EMBL/GenBank/DDBJ whole genome shotgun (WGS) entry which is preliminary data.</text>
</comment>
<evidence type="ECO:0000256" key="10">
    <source>
        <dbReference type="ARBA" id="ARBA00023098"/>
    </source>
</evidence>
<proteinExistence type="inferred from homology"/>
<dbReference type="GO" id="GO:0000139">
    <property type="term" value="C:Golgi membrane"/>
    <property type="evidence" value="ECO:0007669"/>
    <property type="project" value="UniProtKB-SubCell"/>
</dbReference>
<evidence type="ECO:0000256" key="27">
    <source>
        <dbReference type="ARBA" id="ARBA00072813"/>
    </source>
</evidence>
<evidence type="ECO:0000256" key="1">
    <source>
        <dbReference type="ARBA" id="ARBA00004323"/>
    </source>
</evidence>
<keyword evidence="12" id="KW-1015">Disulfide bond</keyword>
<dbReference type="EMBL" id="WNYA01000006">
    <property type="protein sequence ID" value="KAG8568141.1"/>
    <property type="molecule type" value="Genomic_DNA"/>
</dbReference>
<evidence type="ECO:0000256" key="24">
    <source>
        <dbReference type="ARBA" id="ARBA00051076"/>
    </source>
</evidence>
<dbReference type="GO" id="GO:0009247">
    <property type="term" value="P:glycolipid biosynthetic process"/>
    <property type="evidence" value="ECO:0007669"/>
    <property type="project" value="TreeGrafter"/>
</dbReference>
<organism evidence="34 35">
    <name type="scientific">Engystomops pustulosus</name>
    <name type="common">Tungara frog</name>
    <name type="synonym">Physalaemus pustulosus</name>
    <dbReference type="NCBI Taxonomy" id="76066"/>
    <lineage>
        <taxon>Eukaryota</taxon>
        <taxon>Metazoa</taxon>
        <taxon>Chordata</taxon>
        <taxon>Craniata</taxon>
        <taxon>Vertebrata</taxon>
        <taxon>Euteleostomi</taxon>
        <taxon>Amphibia</taxon>
        <taxon>Batrachia</taxon>
        <taxon>Anura</taxon>
        <taxon>Neobatrachia</taxon>
        <taxon>Hyloidea</taxon>
        <taxon>Leptodactylidae</taxon>
        <taxon>Leiuperinae</taxon>
        <taxon>Engystomops</taxon>
    </lineage>
</organism>
<keyword evidence="9" id="KW-0333">Golgi apparatus</keyword>
<evidence type="ECO:0000313" key="34">
    <source>
        <dbReference type="EMBL" id="KAG8568141.1"/>
    </source>
</evidence>
<evidence type="ECO:0000256" key="28">
    <source>
        <dbReference type="ARBA" id="ARBA00075868"/>
    </source>
</evidence>
<evidence type="ECO:0000256" key="30">
    <source>
        <dbReference type="ARBA" id="ARBA00076532"/>
    </source>
</evidence>
<evidence type="ECO:0000256" key="20">
    <source>
        <dbReference type="ARBA" id="ARBA00043773"/>
    </source>
</evidence>
<dbReference type="GO" id="GO:0003836">
    <property type="term" value="F:beta-galactoside (CMP) alpha-2,3-sialyltransferase activity"/>
    <property type="evidence" value="ECO:0007669"/>
    <property type="project" value="UniProtKB-EC"/>
</dbReference>
<evidence type="ECO:0000256" key="31">
    <source>
        <dbReference type="ARBA" id="ARBA00081234"/>
    </source>
</evidence>
<dbReference type="GO" id="GO:0047288">
    <property type="term" value="F:beta-D-galactosyl-(1-&gt;3)-N-acetyl-beta-D-galactosaminide alpha-2,3- sialyltransferase"/>
    <property type="evidence" value="ECO:0007669"/>
    <property type="project" value="UniProtKB-EC"/>
</dbReference>
<dbReference type="InterPro" id="IPR001675">
    <property type="entry name" value="Glyco_trans_29"/>
</dbReference>
<evidence type="ECO:0000256" key="6">
    <source>
        <dbReference type="ARBA" id="ARBA00022692"/>
    </source>
</evidence>
<evidence type="ECO:0000313" key="35">
    <source>
        <dbReference type="Proteomes" id="UP000824782"/>
    </source>
</evidence>
<evidence type="ECO:0000256" key="15">
    <source>
        <dbReference type="ARBA" id="ARBA00037859"/>
    </source>
</evidence>
<dbReference type="EC" id="2.4.3.6" evidence="23"/>
<dbReference type="GO" id="GO:0008118">
    <property type="term" value="F:N-acetyllactosaminide alpha-2,3-sialyltransferase activity"/>
    <property type="evidence" value="ECO:0007669"/>
    <property type="project" value="UniProtKB-EC"/>
</dbReference>
<accession>A0AAV7B6G9</accession>
<evidence type="ECO:0000256" key="25">
    <source>
        <dbReference type="ARBA" id="ARBA00051975"/>
    </source>
</evidence>
<evidence type="ECO:0000256" key="18">
    <source>
        <dbReference type="ARBA" id="ARBA00042448"/>
    </source>
</evidence>
<dbReference type="InterPro" id="IPR012163">
    <property type="entry name" value="Sialyl_trans"/>
</dbReference>
<dbReference type="FunFam" id="3.90.1480.20:FF:000005">
    <property type="entry name" value="ST3 beta-galactoside alpha-2,3-sialyltransferase 4"/>
    <property type="match status" value="1"/>
</dbReference>
<comment type="catalytic activity">
    <reaction evidence="25">
        <text>a beta-D-galactosyl-(1-&gt;3)-N-acetyl-beta-D-galactosaminyl derivative + CMP-N-acetyl-beta-neuraminate = an N-acetyl-alpha-neuraminyl-(2-&gt;3)-beta-D-galactosyl-(1-&gt;3)-N-acetyl-beta-D-galactosaminyl derivative + CMP + H(+)</text>
        <dbReference type="Rhea" id="RHEA:52380"/>
        <dbReference type="ChEBI" id="CHEBI:15378"/>
        <dbReference type="ChEBI" id="CHEBI:57812"/>
        <dbReference type="ChEBI" id="CHEBI:60377"/>
        <dbReference type="ChEBI" id="CHEBI:136588"/>
        <dbReference type="ChEBI" id="CHEBI:136589"/>
        <dbReference type="EC" id="2.4.3.2"/>
    </reaction>
    <physiologicalReaction direction="left-to-right" evidence="25">
        <dbReference type="Rhea" id="RHEA:52381"/>
    </physiologicalReaction>
</comment>
<evidence type="ECO:0000256" key="14">
    <source>
        <dbReference type="ARBA" id="ARBA00036292"/>
    </source>
</evidence>
<evidence type="ECO:0000256" key="12">
    <source>
        <dbReference type="ARBA" id="ARBA00023157"/>
    </source>
</evidence>
<dbReference type="InterPro" id="IPR038578">
    <property type="entry name" value="GT29-like_sf"/>
</dbReference>
<keyword evidence="6" id="KW-0812">Transmembrane</keyword>
<evidence type="ECO:0000256" key="7">
    <source>
        <dbReference type="ARBA" id="ARBA00022968"/>
    </source>
</evidence>
<evidence type="ECO:0000256" key="32">
    <source>
        <dbReference type="ARBA" id="ARBA00082801"/>
    </source>
</evidence>
<dbReference type="Proteomes" id="UP000824782">
    <property type="component" value="Unassembled WGS sequence"/>
</dbReference>
<comment type="catalytic activity">
    <reaction evidence="20">
        <text>a ganglioside GM1 (d18:1(4E)) + CMP-N-acetyl-beta-neuraminate = a ganglioside GD1a (d18:1(4E)) + CMP + H(+)</text>
        <dbReference type="Rhea" id="RHEA:18021"/>
        <dbReference type="ChEBI" id="CHEBI:15378"/>
        <dbReference type="ChEBI" id="CHEBI:57812"/>
        <dbReference type="ChEBI" id="CHEBI:60377"/>
        <dbReference type="ChEBI" id="CHEBI:77709"/>
        <dbReference type="ChEBI" id="CHEBI:78445"/>
        <dbReference type="EC" id="2.4.3.2"/>
    </reaction>
    <physiologicalReaction direction="left-to-right" evidence="20">
        <dbReference type="Rhea" id="RHEA:18022"/>
    </physiologicalReaction>
</comment>